<protein>
    <submittedName>
        <fullName evidence="1">Uncharacterized protein</fullName>
    </submittedName>
</protein>
<dbReference type="EMBL" id="JAPHNI010001210">
    <property type="protein sequence ID" value="KAJ8106300.1"/>
    <property type="molecule type" value="Genomic_DNA"/>
</dbReference>
<sequence>MRRRAAEVERISRWQREVEKFRVSIDKSLEFIKALDYEIYELGCERNRRLQAIQHINNTGSAAPDSGHQPRHQTESNVQDDPTVAGDTLWENPSRLQGVDSDTTINPEAPFAASIASSSVTSSGAAQVPLRESVQGDGSNEVNDRLHFAPLPPEVSADILESQQPRFELVERSNLMYGLPMTFEGNSGPATVMAVPDSGSDYNVMSQRLALHLGPRLEWDSSEETRIEFLDRSTTVCATVVRARCRFAKTFDFDWKMRCTFLVLPSLVGDLIMSASFLEKTATFTTFRNRLVKMSLRTPRLPRVCAMGPTLQWLTCCIDGEAVEALPDSGSDVDVISLSYATKRGFKWQETSEHVMFADGRTQKACGIFSGQLCLGGSAQLVNINENNSFDEKLDWPADQQKEGKDDDNGDLSARTFMLEPERGLVQHVIRTTFYILDGISTNALIGAKLIESLHVFTRHSRYLSSPTACALGYNSLHRITLKSKMRSCFQSVLHSSRLRTPETPAPSLEDQFSDADQQENARREEADLRASRLTGEERVVFDREEDSMRRAYEEYRAYLLQAWIS</sequence>
<evidence type="ECO:0000313" key="2">
    <source>
        <dbReference type="Proteomes" id="UP001153331"/>
    </source>
</evidence>
<evidence type="ECO:0000313" key="1">
    <source>
        <dbReference type="EMBL" id="KAJ8106300.1"/>
    </source>
</evidence>
<organism evidence="1 2">
    <name type="scientific">Boeremia exigua</name>
    <dbReference type="NCBI Taxonomy" id="749465"/>
    <lineage>
        <taxon>Eukaryota</taxon>
        <taxon>Fungi</taxon>
        <taxon>Dikarya</taxon>
        <taxon>Ascomycota</taxon>
        <taxon>Pezizomycotina</taxon>
        <taxon>Dothideomycetes</taxon>
        <taxon>Pleosporomycetidae</taxon>
        <taxon>Pleosporales</taxon>
        <taxon>Pleosporineae</taxon>
        <taxon>Didymellaceae</taxon>
        <taxon>Boeremia</taxon>
    </lineage>
</organism>
<proteinExistence type="predicted"/>
<comment type="caution">
    <text evidence="1">The sequence shown here is derived from an EMBL/GenBank/DDBJ whole genome shotgun (WGS) entry which is preliminary data.</text>
</comment>
<gene>
    <name evidence="1" type="ORF">OPT61_g9626</name>
</gene>
<dbReference type="Proteomes" id="UP001153331">
    <property type="component" value="Unassembled WGS sequence"/>
</dbReference>
<reference evidence="1" key="1">
    <citation type="submission" date="2022-11" db="EMBL/GenBank/DDBJ databases">
        <title>Genome Sequence of Boeremia exigua.</title>
        <authorList>
            <person name="Buettner E."/>
        </authorList>
    </citation>
    <scope>NUCLEOTIDE SEQUENCE</scope>
    <source>
        <strain evidence="1">CU02</strain>
    </source>
</reference>
<keyword evidence="2" id="KW-1185">Reference proteome</keyword>
<accession>A0ACC2HTE8</accession>
<name>A0ACC2HTE8_9PLEO</name>